<dbReference type="PANTHER" id="PTHR36512:SF3">
    <property type="entry name" value="BLR5678 PROTEIN"/>
    <property type="match status" value="1"/>
</dbReference>
<dbReference type="SUPFAM" id="SSF56266">
    <property type="entry name" value="DmpA/ArgJ-like"/>
    <property type="match status" value="1"/>
</dbReference>
<protein>
    <submittedName>
        <fullName evidence="2">L-aminopeptidase/D-esterase-like protein</fullName>
    </submittedName>
</protein>
<dbReference type="RefSeq" id="WP_068003240.1">
    <property type="nucleotide sequence ID" value="NZ_QQBC01000009.1"/>
</dbReference>
<evidence type="ECO:0000256" key="1">
    <source>
        <dbReference type="ARBA" id="ARBA00007068"/>
    </source>
</evidence>
<keyword evidence="2" id="KW-0031">Aminopeptidase</keyword>
<dbReference type="AlphaFoldDB" id="A0A370I1A1"/>
<gene>
    <name evidence="2" type="ORF">DFR76_109301</name>
</gene>
<dbReference type="Gene3D" id="3.60.70.12">
    <property type="entry name" value="L-amino peptidase D-ALA esterase/amidase"/>
    <property type="match status" value="1"/>
</dbReference>
<dbReference type="InterPro" id="IPR005321">
    <property type="entry name" value="Peptidase_S58_DmpA"/>
</dbReference>
<dbReference type="Pfam" id="PF03576">
    <property type="entry name" value="Peptidase_S58"/>
    <property type="match status" value="1"/>
</dbReference>
<dbReference type="PANTHER" id="PTHR36512">
    <property type="entry name" value="D-AMINOPEPTIDASE"/>
    <property type="match status" value="1"/>
</dbReference>
<keyword evidence="2" id="KW-0378">Hydrolase</keyword>
<evidence type="ECO:0000313" key="2">
    <source>
        <dbReference type="EMBL" id="RDI63961.1"/>
    </source>
</evidence>
<comment type="similarity">
    <text evidence="1">Belongs to the peptidase S58 family.</text>
</comment>
<dbReference type="STRING" id="1210086.GCA_001613105_05376"/>
<dbReference type="GO" id="GO:0004177">
    <property type="term" value="F:aminopeptidase activity"/>
    <property type="evidence" value="ECO:0007669"/>
    <property type="project" value="UniProtKB-KW"/>
</dbReference>
<keyword evidence="2" id="KW-0645">Protease</keyword>
<name>A0A370I1A1_9NOCA</name>
<proteinExistence type="inferred from homology"/>
<sequence length="359" mass="37453">MRARELGLPLTGTTGPDNAITDVPGVEVGYTTLVGGDSVRTGVTAILPRPRAEIPLPCTAGWYSLNGNGEMTGTTWITETGALRLPVMITNTHAVGPVHRGVIDWTLRTHPAVGAEWMLPVVAETYDGYLNDINGPWVQSEHAVAAIDAAAPGPVAEGSVGGGTGMICYEFKGGSGTSSRLVSYGETTYTVGVFVQANFGGREELTVCGVPVGRQLPKGDPNSERRADIPPGAGSVIVIVATDAPLLPGQCTALARRVPLGLARTGTAGSIFSGDIFLAFSTANKGSLAAGFPKGEPGYDHLRFIPWNRIDPFHSAVVEATEEAVLNALVAGRTMVGRDGRRISGIPVDRLVEMITRAG</sequence>
<dbReference type="Proteomes" id="UP000254869">
    <property type="component" value="Unassembled WGS sequence"/>
</dbReference>
<comment type="caution">
    <text evidence="2">The sequence shown here is derived from an EMBL/GenBank/DDBJ whole genome shotgun (WGS) entry which is preliminary data.</text>
</comment>
<accession>A0A370I1A1</accession>
<organism evidence="2 3">
    <name type="scientific">Nocardia pseudobrasiliensis</name>
    <dbReference type="NCBI Taxonomy" id="45979"/>
    <lineage>
        <taxon>Bacteria</taxon>
        <taxon>Bacillati</taxon>
        <taxon>Actinomycetota</taxon>
        <taxon>Actinomycetes</taxon>
        <taxon>Mycobacteriales</taxon>
        <taxon>Nocardiaceae</taxon>
        <taxon>Nocardia</taxon>
    </lineage>
</organism>
<dbReference type="InterPro" id="IPR016117">
    <property type="entry name" value="ArgJ-like_dom_sf"/>
</dbReference>
<dbReference type="EMBL" id="QQBC01000009">
    <property type="protein sequence ID" value="RDI63961.1"/>
    <property type="molecule type" value="Genomic_DNA"/>
</dbReference>
<dbReference type="CDD" id="cd02253">
    <property type="entry name" value="DmpA"/>
    <property type="match status" value="1"/>
</dbReference>
<evidence type="ECO:0000313" key="3">
    <source>
        <dbReference type="Proteomes" id="UP000254869"/>
    </source>
</evidence>
<keyword evidence="3" id="KW-1185">Reference proteome</keyword>
<reference evidence="2 3" key="1">
    <citation type="submission" date="2018-07" db="EMBL/GenBank/DDBJ databases">
        <title>Genomic Encyclopedia of Type Strains, Phase IV (KMG-IV): sequencing the most valuable type-strain genomes for metagenomic binning, comparative biology and taxonomic classification.</title>
        <authorList>
            <person name="Goeker M."/>
        </authorList>
    </citation>
    <scope>NUCLEOTIDE SEQUENCE [LARGE SCALE GENOMIC DNA]</scope>
    <source>
        <strain evidence="2 3">DSM 44290</strain>
    </source>
</reference>